<dbReference type="Proteomes" id="UP000256964">
    <property type="component" value="Unassembled WGS sequence"/>
</dbReference>
<reference evidence="1 2" key="1">
    <citation type="journal article" date="2018" name="Biotechnol. Biofuels">
        <title>Integrative visual omics of the white-rot fungus Polyporus brumalis exposes the biotechnological potential of its oxidative enzymes for delignifying raw plant biomass.</title>
        <authorList>
            <person name="Miyauchi S."/>
            <person name="Rancon A."/>
            <person name="Drula E."/>
            <person name="Hage H."/>
            <person name="Chaduli D."/>
            <person name="Favel A."/>
            <person name="Grisel S."/>
            <person name="Henrissat B."/>
            <person name="Herpoel-Gimbert I."/>
            <person name="Ruiz-Duenas F.J."/>
            <person name="Chevret D."/>
            <person name="Hainaut M."/>
            <person name="Lin J."/>
            <person name="Wang M."/>
            <person name="Pangilinan J."/>
            <person name="Lipzen A."/>
            <person name="Lesage-Meessen L."/>
            <person name="Navarro D."/>
            <person name="Riley R."/>
            <person name="Grigoriev I.V."/>
            <person name="Zhou S."/>
            <person name="Raouche S."/>
            <person name="Rosso M.N."/>
        </authorList>
    </citation>
    <scope>NUCLEOTIDE SEQUENCE [LARGE SCALE GENOMIC DNA]</scope>
    <source>
        <strain evidence="1 2">BRFM 1820</strain>
    </source>
</reference>
<dbReference type="EMBL" id="KZ857390">
    <property type="protein sequence ID" value="RDX52377.1"/>
    <property type="molecule type" value="Genomic_DNA"/>
</dbReference>
<dbReference type="OrthoDB" id="19861at2759"/>
<dbReference type="STRING" id="139420.A0A371DIM3"/>
<name>A0A371DIM3_9APHY</name>
<evidence type="ECO:0000313" key="1">
    <source>
        <dbReference type="EMBL" id="RDX52377.1"/>
    </source>
</evidence>
<gene>
    <name evidence="1" type="ORF">OH76DRAFT_1400187</name>
</gene>
<dbReference type="InterPro" id="IPR052980">
    <property type="entry name" value="Crinkler_effector"/>
</dbReference>
<dbReference type="InterPro" id="IPR027417">
    <property type="entry name" value="P-loop_NTPase"/>
</dbReference>
<protein>
    <submittedName>
        <fullName evidence="1">Uncharacterized protein</fullName>
    </submittedName>
</protein>
<sequence>MAPHSPTSEPSPAKKLWDKAWGKPWPHQSLGNVSIQELSSDGDVPMSIETDEDNVAVSPNSTSWQYTCLHRIHEVVAACLGDIGIVQDVLVIRPEYVWLRETIETGYLRRDKAIVVMGHPGIGKTVFLLQLLLHRLEHKLPTAIHLFGEYLVVFNDEGAMIRGAKDIIQLASDHWALSDFNDSIEKPCGAFRRSAARIIQVSSPRPDRWEEWTNQRTASIIVTDLPRPLEIGAIVKELGLNVAETNRYFSQWGPCTRTILDLLSRSFDSRLAAEDNYIQAAQTAAEVICAHPDAYANPVTIMAPSVGLTILFVVPYRPLVPGTSRVARSVRSIYHIPTTYLSETLNSVRQSLANENALQLFQALSLHSLTRPAAAWKFEQSVHVHLSSNSPPLSIFNQHQVSEMVPSQQLLAGTAAALARCREFSSFYWLPSTSNFPGVDGVLANRRNVYAVQANIADEYNSPEQGLQKVWAMFDQEVRDQRVWHVVFVAHSKTLASRYVATYAKELKDFALGQDKVNVWGCVLPSS</sequence>
<dbReference type="AlphaFoldDB" id="A0A371DIM3"/>
<organism evidence="1 2">
    <name type="scientific">Lentinus brumalis</name>
    <dbReference type="NCBI Taxonomy" id="2498619"/>
    <lineage>
        <taxon>Eukaryota</taxon>
        <taxon>Fungi</taxon>
        <taxon>Dikarya</taxon>
        <taxon>Basidiomycota</taxon>
        <taxon>Agaricomycotina</taxon>
        <taxon>Agaricomycetes</taxon>
        <taxon>Polyporales</taxon>
        <taxon>Polyporaceae</taxon>
        <taxon>Lentinus</taxon>
    </lineage>
</organism>
<dbReference type="PANTHER" id="PTHR33129:SF3">
    <property type="entry name" value="HOT SPOT (RHS) PROTEIN, PUTATIVE-RELATED"/>
    <property type="match status" value="1"/>
</dbReference>
<keyword evidence="2" id="KW-1185">Reference proteome</keyword>
<accession>A0A371DIM3</accession>
<evidence type="ECO:0000313" key="2">
    <source>
        <dbReference type="Proteomes" id="UP000256964"/>
    </source>
</evidence>
<dbReference type="PANTHER" id="PTHR33129">
    <property type="entry name" value="PROTEIN KINASE DOMAIN-CONTAINING PROTEIN-RELATED"/>
    <property type="match status" value="1"/>
</dbReference>
<dbReference type="SUPFAM" id="SSF52540">
    <property type="entry name" value="P-loop containing nucleoside triphosphate hydrolases"/>
    <property type="match status" value="1"/>
</dbReference>
<proteinExistence type="predicted"/>